<gene>
    <name evidence="1" type="ORF">G5S32_10055</name>
</gene>
<dbReference type="AlphaFoldDB" id="A0A6G7CJS4"/>
<dbReference type="RefSeq" id="WP_165311892.1">
    <property type="nucleotide sequence ID" value="NZ_CP049331.1"/>
</dbReference>
<dbReference type="Proteomes" id="UP000503003">
    <property type="component" value="Chromosome 1"/>
</dbReference>
<dbReference type="EMBL" id="CP049331">
    <property type="protein sequence ID" value="QIH42320.1"/>
    <property type="molecule type" value="Genomic_DNA"/>
</dbReference>
<protein>
    <submittedName>
        <fullName evidence="1">Uncharacterized protein</fullName>
    </submittedName>
</protein>
<proteinExistence type="predicted"/>
<dbReference type="KEGG" id="vzi:G5S32_10055"/>
<reference evidence="1 2" key="1">
    <citation type="submission" date="2020-02" db="EMBL/GenBank/DDBJ databases">
        <title>A complete genome of a marine bacterium Vibrio sp. ZWAL4003 isolated from the mangrove sediment with the ability to degrade polysaccharides.</title>
        <authorList>
            <person name="Wu J."/>
            <person name="Qu W."/>
            <person name="Zeng R."/>
        </authorList>
    </citation>
    <scope>NUCLEOTIDE SEQUENCE [LARGE SCALE GENOMIC DNA]</scope>
    <source>
        <strain evidence="1 2">ZWAL4003</strain>
    </source>
</reference>
<name>A0A6G7CJS4_9VIBR</name>
<sequence length="117" mass="12394">MNPVGINPMSNPTSIVLISRGTASLDSESPAPLKVEQNTVTLSDEGKKLLAALKDLEHEGTNNTKDKTVSDKLEAFTYGALGMEHPDKIKQEVDASYSAGQYLAAAASVGSMLLLFV</sequence>
<evidence type="ECO:0000313" key="2">
    <source>
        <dbReference type="Proteomes" id="UP000503003"/>
    </source>
</evidence>
<accession>A0A6G7CJS4</accession>
<evidence type="ECO:0000313" key="1">
    <source>
        <dbReference type="EMBL" id="QIH42320.1"/>
    </source>
</evidence>
<keyword evidence="2" id="KW-1185">Reference proteome</keyword>
<organism evidence="1 2">
    <name type="scientific">Vibrio ziniensis</name>
    <dbReference type="NCBI Taxonomy" id="2711221"/>
    <lineage>
        <taxon>Bacteria</taxon>
        <taxon>Pseudomonadati</taxon>
        <taxon>Pseudomonadota</taxon>
        <taxon>Gammaproteobacteria</taxon>
        <taxon>Vibrionales</taxon>
        <taxon>Vibrionaceae</taxon>
        <taxon>Vibrio</taxon>
    </lineage>
</organism>